<dbReference type="PANTHER" id="PTHR47099">
    <property type="entry name" value="METHYLCOBAMIDE:COM METHYLTRANSFERASE MTBA"/>
    <property type="match status" value="1"/>
</dbReference>
<organism evidence="2">
    <name type="scientific">marine sediment metagenome</name>
    <dbReference type="NCBI Taxonomy" id="412755"/>
    <lineage>
        <taxon>unclassified sequences</taxon>
        <taxon>metagenomes</taxon>
        <taxon>ecological metagenomes</taxon>
    </lineage>
</organism>
<dbReference type="Gene3D" id="3.20.20.210">
    <property type="match status" value="1"/>
</dbReference>
<name>A0A0F9G4Z4_9ZZZZ</name>
<feature type="domain" description="Uroporphyrinogen decarboxylase (URO-D)" evidence="1">
    <location>
        <begin position="143"/>
        <end position="381"/>
    </location>
</feature>
<dbReference type="AlphaFoldDB" id="A0A0F9G4Z4"/>
<dbReference type="GO" id="GO:0006779">
    <property type="term" value="P:porphyrin-containing compound biosynthetic process"/>
    <property type="evidence" value="ECO:0007669"/>
    <property type="project" value="InterPro"/>
</dbReference>
<dbReference type="Pfam" id="PF01208">
    <property type="entry name" value="URO-D"/>
    <property type="match status" value="1"/>
</dbReference>
<evidence type="ECO:0000259" key="1">
    <source>
        <dbReference type="Pfam" id="PF01208"/>
    </source>
</evidence>
<accession>A0A0F9G4Z4</accession>
<protein>
    <recommendedName>
        <fullName evidence="1">Uroporphyrinogen decarboxylase (URO-D) domain-containing protein</fullName>
    </recommendedName>
</protein>
<dbReference type="EMBL" id="LAZR01027775">
    <property type="protein sequence ID" value="KKL64660.1"/>
    <property type="molecule type" value="Genomic_DNA"/>
</dbReference>
<comment type="caution">
    <text evidence="2">The sequence shown here is derived from an EMBL/GenBank/DDBJ whole genome shotgun (WGS) entry which is preliminary data.</text>
</comment>
<dbReference type="InterPro" id="IPR000257">
    <property type="entry name" value="Uroporphyrinogen_deCOase"/>
</dbReference>
<reference evidence="2" key="1">
    <citation type="journal article" date="2015" name="Nature">
        <title>Complex archaea that bridge the gap between prokaryotes and eukaryotes.</title>
        <authorList>
            <person name="Spang A."/>
            <person name="Saw J.H."/>
            <person name="Jorgensen S.L."/>
            <person name="Zaremba-Niedzwiedzka K."/>
            <person name="Martijn J."/>
            <person name="Lind A.E."/>
            <person name="van Eijk R."/>
            <person name="Schleper C."/>
            <person name="Guy L."/>
            <person name="Ettema T.J."/>
        </authorList>
    </citation>
    <scope>NUCLEOTIDE SEQUENCE</scope>
</reference>
<dbReference type="SUPFAM" id="SSF51726">
    <property type="entry name" value="UROD/MetE-like"/>
    <property type="match status" value="1"/>
</dbReference>
<dbReference type="InterPro" id="IPR052024">
    <property type="entry name" value="Methanogen_methyltrans"/>
</dbReference>
<evidence type="ECO:0000313" key="2">
    <source>
        <dbReference type="EMBL" id="KKL64660.1"/>
    </source>
</evidence>
<feature type="non-terminal residue" evidence="2">
    <location>
        <position position="389"/>
    </location>
</feature>
<dbReference type="InterPro" id="IPR038071">
    <property type="entry name" value="UROD/MetE-like_sf"/>
</dbReference>
<proteinExistence type="predicted"/>
<dbReference type="GO" id="GO:0004853">
    <property type="term" value="F:uroporphyrinogen decarboxylase activity"/>
    <property type="evidence" value="ECO:0007669"/>
    <property type="project" value="InterPro"/>
</dbReference>
<dbReference type="PANTHER" id="PTHR47099:SF1">
    <property type="entry name" value="METHYLCOBAMIDE:COM METHYLTRANSFERASE MTBA"/>
    <property type="match status" value="1"/>
</dbReference>
<gene>
    <name evidence="2" type="ORF">LCGC14_2162780</name>
</gene>
<sequence>MRKFPIENPAPDFDYLLEVMGGKKEPGRVLFCEMLIDEEIKKFIIENHFEEENYPPVVTFGPKSGDGPENRGSIENKEAAEKYYRQLINFYYRMGYSFLADYEFLVNFQSFNTVSRIGKDPDHVQFARETRHWAQEGRGLIQTWEDFEKFPWKESEELVERYGDHIDFLARSLPDGMKLAVVGSVLEQVMEWIMGYEGVMYNVYDDPGLVGAVFDRVGKLVYDLYVIAAPMEGVGVIWHGDDLGYKTGTILSPAHLRKWVFPWFRKYARVAHDNNKPVWYHACGNKDEVMEDFIEDIQFDAIHSFEDPSYPVTEYKKRYGDRIGLMGGVDIDRMTRLNGDELRKYVRGILDVCVPGGRYLLGSGNSVCNYIPVNNYLVMMDEGFNCFRS</sequence>